<dbReference type="InterPro" id="IPR030656">
    <property type="entry name" value="ALAD_AS"/>
</dbReference>
<dbReference type="GO" id="GO:0005829">
    <property type="term" value="C:cytosol"/>
    <property type="evidence" value="ECO:0007669"/>
    <property type="project" value="TreeGrafter"/>
</dbReference>
<dbReference type="InterPro" id="IPR001731">
    <property type="entry name" value="ALAD"/>
</dbReference>
<sequence>MVIGAFPNTRLRRLRQSAWMRDLCSENDLTPSDLILPIFVREPETSPHIPSMPGVLRLTLDELIDVVHQAADAGIPALALFPTTPVELRCPDGSEALNPDNLICRAIQTIKSLNLNIGVITDVALDPYTDHGHDGVIINGRVDNEATIEILQQQAYIQAKAGADALAPSDMMDGRILALRHYLDDRDYADCLLISYAVKYASSFYGPFRQAVGVQQLSGLKDKKTYQMNPANSDEAMREIAQDIQEGADMIIIKPGMPYLDVMQRAAAQFNIPLLAYQVSGEYAMIKAAAQNGWLEEERTVLESLIAFKRAGAHGILSYFALEVAQNLSA</sequence>
<name>D9I397_9PROT</name>
<dbReference type="GO" id="GO:0004655">
    <property type="term" value="F:porphobilinogen synthase activity"/>
    <property type="evidence" value="ECO:0007669"/>
    <property type="project" value="UniProtKB-EC"/>
</dbReference>
<keyword evidence="5" id="KW-0350">Heme biosynthesis</keyword>
<evidence type="ECO:0000256" key="10">
    <source>
        <dbReference type="PIRSR" id="PIRSR001415-5"/>
    </source>
</evidence>
<dbReference type="UniPathway" id="UPA00251">
    <property type="reaction ID" value="UER00318"/>
</dbReference>
<keyword evidence="7 11" id="KW-0627">Porphyrin biosynthesis</keyword>
<evidence type="ECO:0000256" key="7">
    <source>
        <dbReference type="ARBA" id="ARBA00023244"/>
    </source>
</evidence>
<dbReference type="PROSITE" id="PS00169">
    <property type="entry name" value="D_ALA_DEHYDRATASE"/>
    <property type="match status" value="1"/>
</dbReference>
<feature type="non-terminal residue" evidence="13">
    <location>
        <position position="330"/>
    </location>
</feature>
<keyword evidence="10" id="KW-0479">Metal-binding</keyword>
<evidence type="ECO:0000313" key="13">
    <source>
        <dbReference type="EMBL" id="ADI50075.1"/>
    </source>
</evidence>
<keyword evidence="10" id="KW-0460">Magnesium</keyword>
<evidence type="ECO:0000256" key="4">
    <source>
        <dbReference type="ARBA" id="ARBA00020771"/>
    </source>
</evidence>
<evidence type="ECO:0000256" key="9">
    <source>
        <dbReference type="PIRSR" id="PIRSR001415-1"/>
    </source>
</evidence>
<proteinExistence type="inferred from homology"/>
<dbReference type="GO" id="GO:0006782">
    <property type="term" value="P:protoporphyrinogen IX biosynthetic process"/>
    <property type="evidence" value="ECO:0007669"/>
    <property type="project" value="UniProtKB-UniPathway"/>
</dbReference>
<dbReference type="PANTHER" id="PTHR11458:SF0">
    <property type="entry name" value="DELTA-AMINOLEVULINIC ACID DEHYDRATASE"/>
    <property type="match status" value="1"/>
</dbReference>
<reference evidence="13" key="1">
    <citation type="submission" date="2010-04" db="EMBL/GenBank/DDBJ databases">
        <title>Phylogenomics of Odyssella thessalonicensis, a new Alphaproteobacteria order.</title>
        <authorList>
            <person name="Madoui M.-A."/>
            <person name="Robert C."/>
            <person name="Raoult D."/>
        </authorList>
    </citation>
    <scope>NUCLEOTIDE SEQUENCE</scope>
    <source>
        <strain evidence="13">L13</strain>
    </source>
</reference>
<evidence type="ECO:0000256" key="3">
    <source>
        <dbReference type="ARBA" id="ARBA00012053"/>
    </source>
</evidence>
<dbReference type="Pfam" id="PF00490">
    <property type="entry name" value="ALAD"/>
    <property type="match status" value="1"/>
</dbReference>
<organism evidence="13">
    <name type="scientific">Candidatus Odyssella thessalonicensis</name>
    <dbReference type="NCBI Taxonomy" id="84647"/>
    <lineage>
        <taxon>Bacteria</taxon>
        <taxon>Pseudomonadati</taxon>
        <taxon>Pseudomonadota</taxon>
        <taxon>Alphaproteobacteria</taxon>
        <taxon>Holosporales</taxon>
        <taxon>Candidatus Paracaedibacteraceae</taxon>
        <taxon>Candidatus Odyssella</taxon>
    </lineage>
</organism>
<dbReference type="AlphaFoldDB" id="D9I397"/>
<evidence type="ECO:0000256" key="5">
    <source>
        <dbReference type="ARBA" id="ARBA00023133"/>
    </source>
</evidence>
<dbReference type="NCBIfam" id="NF006762">
    <property type="entry name" value="PRK09283.1"/>
    <property type="match status" value="1"/>
</dbReference>
<comment type="catalytic activity">
    <reaction evidence="8 11">
        <text>2 5-aminolevulinate = porphobilinogen + 2 H2O + H(+)</text>
        <dbReference type="Rhea" id="RHEA:24064"/>
        <dbReference type="ChEBI" id="CHEBI:15377"/>
        <dbReference type="ChEBI" id="CHEBI:15378"/>
        <dbReference type="ChEBI" id="CHEBI:58126"/>
        <dbReference type="ChEBI" id="CHEBI:356416"/>
        <dbReference type="EC" id="4.2.1.24"/>
    </reaction>
</comment>
<comment type="subunit">
    <text evidence="11">Homooctamer.</text>
</comment>
<dbReference type="EMBL" id="HM072480">
    <property type="protein sequence ID" value="ADI50075.1"/>
    <property type="molecule type" value="Genomic_DNA"/>
</dbReference>
<evidence type="ECO:0000256" key="8">
    <source>
        <dbReference type="ARBA" id="ARBA00047651"/>
    </source>
</evidence>
<dbReference type="SUPFAM" id="SSF51569">
    <property type="entry name" value="Aldolase"/>
    <property type="match status" value="1"/>
</dbReference>
<dbReference type="PANTHER" id="PTHR11458">
    <property type="entry name" value="DELTA-AMINOLEVULINIC ACID DEHYDRATASE"/>
    <property type="match status" value="1"/>
</dbReference>
<feature type="active site" description="Schiff-base intermediate with substrate" evidence="9">
    <location>
        <position position="254"/>
    </location>
</feature>
<dbReference type="CDD" id="cd04823">
    <property type="entry name" value="ALAD_PBGS_aspartate_rich"/>
    <property type="match status" value="1"/>
</dbReference>
<feature type="binding site" evidence="10">
    <location>
        <position position="239"/>
    </location>
    <ligand>
        <name>Mg(2+)</name>
        <dbReference type="ChEBI" id="CHEBI:18420"/>
    </ligand>
</feature>
<feature type="active site" description="Schiff-base intermediate with substrate" evidence="9">
    <location>
        <position position="199"/>
    </location>
</feature>
<evidence type="ECO:0000256" key="2">
    <source>
        <dbReference type="ARBA" id="ARBA00008055"/>
    </source>
</evidence>
<dbReference type="PIRSF" id="PIRSF001415">
    <property type="entry name" value="Porphbilin_synth"/>
    <property type="match status" value="1"/>
</dbReference>
<keyword evidence="6 11" id="KW-0456">Lyase</keyword>
<protein>
    <recommendedName>
        <fullName evidence="4 11">Delta-aminolevulinic acid dehydratase</fullName>
        <ecNumber evidence="3 11">4.2.1.24</ecNumber>
    </recommendedName>
</protein>
<dbReference type="InterPro" id="IPR013785">
    <property type="entry name" value="Aldolase_TIM"/>
</dbReference>
<comment type="pathway">
    <text evidence="1">Porphyrin-containing compound metabolism; protoporphyrin-IX biosynthesis; coproporphyrinogen-III from 5-aminolevulinate: step 1/4.</text>
</comment>
<dbReference type="EC" id="4.2.1.24" evidence="3 11"/>
<comment type="similarity">
    <text evidence="2 12">Belongs to the ALAD family.</text>
</comment>
<evidence type="ECO:0000256" key="12">
    <source>
        <dbReference type="RuleBase" id="RU004161"/>
    </source>
</evidence>
<accession>D9I397</accession>
<dbReference type="Gene3D" id="3.20.20.70">
    <property type="entry name" value="Aldolase class I"/>
    <property type="match status" value="1"/>
</dbReference>
<dbReference type="SMART" id="SM01004">
    <property type="entry name" value="ALAD"/>
    <property type="match status" value="1"/>
</dbReference>
<dbReference type="GO" id="GO:0008270">
    <property type="term" value="F:zinc ion binding"/>
    <property type="evidence" value="ECO:0007669"/>
    <property type="project" value="TreeGrafter"/>
</dbReference>
<evidence type="ECO:0000256" key="6">
    <source>
        <dbReference type="ARBA" id="ARBA00023239"/>
    </source>
</evidence>
<evidence type="ECO:0000256" key="11">
    <source>
        <dbReference type="RuleBase" id="RU000515"/>
    </source>
</evidence>
<dbReference type="FunFam" id="3.20.20.70:FF:000019">
    <property type="entry name" value="Delta-aminolevulinic acid dehydratase"/>
    <property type="match status" value="1"/>
</dbReference>
<dbReference type="PRINTS" id="PR00144">
    <property type="entry name" value="DALDHYDRTASE"/>
</dbReference>
<evidence type="ECO:0000256" key="1">
    <source>
        <dbReference type="ARBA" id="ARBA00004694"/>
    </source>
</evidence>